<feature type="non-terminal residue" evidence="2">
    <location>
        <position position="1"/>
    </location>
</feature>
<feature type="non-terminal residue" evidence="2">
    <location>
        <position position="79"/>
    </location>
</feature>
<organism evidence="2">
    <name type="scientific">uncultured Thermomicrobiales bacterium</name>
    <dbReference type="NCBI Taxonomy" id="1645740"/>
    <lineage>
        <taxon>Bacteria</taxon>
        <taxon>Pseudomonadati</taxon>
        <taxon>Thermomicrobiota</taxon>
        <taxon>Thermomicrobia</taxon>
        <taxon>Thermomicrobiales</taxon>
        <taxon>environmental samples</taxon>
    </lineage>
</organism>
<reference evidence="2" key="1">
    <citation type="submission" date="2020-02" db="EMBL/GenBank/DDBJ databases">
        <authorList>
            <person name="Meier V. D."/>
        </authorList>
    </citation>
    <scope>NUCLEOTIDE SEQUENCE</scope>
    <source>
        <strain evidence="2">AVDCRST_MAG70</strain>
    </source>
</reference>
<evidence type="ECO:0000313" key="2">
    <source>
        <dbReference type="EMBL" id="CAA9540121.1"/>
    </source>
</evidence>
<feature type="compositionally biased region" description="Basic and acidic residues" evidence="1">
    <location>
        <begin position="45"/>
        <end position="55"/>
    </location>
</feature>
<dbReference type="EMBL" id="CADCWH010000008">
    <property type="protein sequence ID" value="CAA9540121.1"/>
    <property type="molecule type" value="Genomic_DNA"/>
</dbReference>
<gene>
    <name evidence="2" type="ORF">AVDCRST_MAG70-33</name>
</gene>
<accession>A0A6J4U3P9</accession>
<protein>
    <submittedName>
        <fullName evidence="2">Uncharacterized protein</fullName>
    </submittedName>
</protein>
<sequence length="79" mass="8114">GGRGRDPKGVVGDAPVGARRPGSTEAGVGSARPLPDQAVRRRRGRDSARDARGRLAYDGPRDHLLFVPSVGAAGSVLSV</sequence>
<name>A0A6J4U3P9_9BACT</name>
<proteinExistence type="predicted"/>
<feature type="region of interest" description="Disordered" evidence="1">
    <location>
        <begin position="1"/>
        <end position="55"/>
    </location>
</feature>
<evidence type="ECO:0000256" key="1">
    <source>
        <dbReference type="SAM" id="MobiDB-lite"/>
    </source>
</evidence>
<dbReference type="AlphaFoldDB" id="A0A6J4U3P9"/>